<gene>
    <name evidence="2" type="ORF">WR25_23482</name>
</gene>
<evidence type="ECO:0000256" key="1">
    <source>
        <dbReference type="SAM" id="MobiDB-lite"/>
    </source>
</evidence>
<feature type="compositionally biased region" description="Basic and acidic residues" evidence="1">
    <location>
        <begin position="42"/>
        <end position="72"/>
    </location>
</feature>
<dbReference type="AlphaFoldDB" id="A0A2A2L9E1"/>
<comment type="caution">
    <text evidence="2">The sequence shown here is derived from an EMBL/GenBank/DDBJ whole genome shotgun (WGS) entry which is preliminary data.</text>
</comment>
<evidence type="ECO:0000313" key="3">
    <source>
        <dbReference type="Proteomes" id="UP000218231"/>
    </source>
</evidence>
<name>A0A2A2L9E1_9BILA</name>
<keyword evidence="3" id="KW-1185">Reference proteome</keyword>
<dbReference type="EMBL" id="LIAE01007035">
    <property type="protein sequence ID" value="PAV82675.1"/>
    <property type="molecule type" value="Genomic_DNA"/>
</dbReference>
<feature type="region of interest" description="Disordered" evidence="1">
    <location>
        <begin position="27"/>
        <end position="79"/>
    </location>
</feature>
<organism evidence="2 3">
    <name type="scientific">Diploscapter pachys</name>
    <dbReference type="NCBI Taxonomy" id="2018661"/>
    <lineage>
        <taxon>Eukaryota</taxon>
        <taxon>Metazoa</taxon>
        <taxon>Ecdysozoa</taxon>
        <taxon>Nematoda</taxon>
        <taxon>Chromadorea</taxon>
        <taxon>Rhabditida</taxon>
        <taxon>Rhabditina</taxon>
        <taxon>Rhabditomorpha</taxon>
        <taxon>Rhabditoidea</taxon>
        <taxon>Rhabditidae</taxon>
        <taxon>Diploscapter</taxon>
    </lineage>
</organism>
<accession>A0A2A2L9E1</accession>
<sequence>MPMKDPDNVMVNHRSITGLVLRVRGRGENDGKMAGGAAQGHRRPEEGEWDAKNCSRRGEGKGRRTLRGERRLRPIPLPPAARPSRFLQPFFFGFSFYL</sequence>
<protein>
    <submittedName>
        <fullName evidence="2">Uncharacterized protein</fullName>
    </submittedName>
</protein>
<dbReference type="Proteomes" id="UP000218231">
    <property type="component" value="Unassembled WGS sequence"/>
</dbReference>
<reference evidence="2 3" key="1">
    <citation type="journal article" date="2017" name="Curr. Biol.">
        <title>Genome architecture and evolution of a unichromosomal asexual nematode.</title>
        <authorList>
            <person name="Fradin H."/>
            <person name="Zegar C."/>
            <person name="Gutwein M."/>
            <person name="Lucas J."/>
            <person name="Kovtun M."/>
            <person name="Corcoran D."/>
            <person name="Baugh L.R."/>
            <person name="Kiontke K."/>
            <person name="Gunsalus K."/>
            <person name="Fitch D.H."/>
            <person name="Piano F."/>
        </authorList>
    </citation>
    <scope>NUCLEOTIDE SEQUENCE [LARGE SCALE GENOMIC DNA]</scope>
    <source>
        <strain evidence="2">PF1309</strain>
    </source>
</reference>
<evidence type="ECO:0000313" key="2">
    <source>
        <dbReference type="EMBL" id="PAV82675.1"/>
    </source>
</evidence>
<proteinExistence type="predicted"/>